<organism evidence="2 3">
    <name type="scientific">Brassica cretica</name>
    <name type="common">Mustard</name>
    <dbReference type="NCBI Taxonomy" id="69181"/>
    <lineage>
        <taxon>Eukaryota</taxon>
        <taxon>Viridiplantae</taxon>
        <taxon>Streptophyta</taxon>
        <taxon>Embryophyta</taxon>
        <taxon>Tracheophyta</taxon>
        <taxon>Spermatophyta</taxon>
        <taxon>Magnoliopsida</taxon>
        <taxon>eudicotyledons</taxon>
        <taxon>Gunneridae</taxon>
        <taxon>Pentapetalae</taxon>
        <taxon>rosids</taxon>
        <taxon>malvids</taxon>
        <taxon>Brassicales</taxon>
        <taxon>Brassicaceae</taxon>
        <taxon>Brassiceae</taxon>
        <taxon>Brassica</taxon>
    </lineage>
</organism>
<feature type="region of interest" description="Disordered" evidence="1">
    <location>
        <begin position="242"/>
        <end position="274"/>
    </location>
</feature>
<protein>
    <submittedName>
        <fullName evidence="2">Uncharacterized protein</fullName>
    </submittedName>
</protein>
<dbReference type="EMBL" id="QGKX02000095">
    <property type="protein sequence ID" value="KAF3574789.1"/>
    <property type="molecule type" value="Genomic_DNA"/>
</dbReference>
<reference evidence="2" key="1">
    <citation type="submission" date="2019-12" db="EMBL/GenBank/DDBJ databases">
        <title>Genome sequencing and annotation of Brassica cretica.</title>
        <authorList>
            <person name="Studholme D.J."/>
            <person name="Sarris P."/>
        </authorList>
    </citation>
    <scope>NUCLEOTIDE SEQUENCE</scope>
    <source>
        <strain evidence="2">PFS-109/04</strain>
        <tissue evidence="2">Leaf</tissue>
    </source>
</reference>
<accession>A0A8S9RPQ9</accession>
<gene>
    <name evidence="2" type="ORF">F2Q69_00060292</name>
</gene>
<proteinExistence type="predicted"/>
<dbReference type="AlphaFoldDB" id="A0A8S9RPQ9"/>
<name>A0A8S9RPQ9_BRACR</name>
<dbReference type="Proteomes" id="UP000712600">
    <property type="component" value="Unassembled WGS sequence"/>
</dbReference>
<evidence type="ECO:0000256" key="1">
    <source>
        <dbReference type="SAM" id="MobiDB-lite"/>
    </source>
</evidence>
<comment type="caution">
    <text evidence="2">The sequence shown here is derived from an EMBL/GenBank/DDBJ whole genome shotgun (WGS) entry which is preliminary data.</text>
</comment>
<sequence length="274" mass="30341">MATAPPPDSSVPVMGAGEALEVGEGSIQGQAGSRKETKEKEVVVVAPKAASWVAVAQEKKIIEHGLKEKETGKGAYPQEDRGEQTEVMEAIAQSNTEEEVEEGEVIEWWLNVSPGKTSRSPKTKALQYGQVKIASRYSALENADDNGDLAKYIEEKESEIIKEAEQKDNEKVKETEEKDNEMVKETEKKDSEEAKEIEEKENEVIKETEKKKNEVIKEKEKKDRDVALAAEIDGNAIEVDVSITGTPKTGNNEHESRRGTVTTNEIGKHKGERH</sequence>
<feature type="region of interest" description="Disordered" evidence="1">
    <location>
        <begin position="162"/>
        <end position="200"/>
    </location>
</feature>
<feature type="region of interest" description="Disordered" evidence="1">
    <location>
        <begin position="1"/>
        <end position="39"/>
    </location>
</feature>
<evidence type="ECO:0000313" key="2">
    <source>
        <dbReference type="EMBL" id="KAF3574789.1"/>
    </source>
</evidence>
<evidence type="ECO:0000313" key="3">
    <source>
        <dbReference type="Proteomes" id="UP000712600"/>
    </source>
</evidence>